<proteinExistence type="predicted"/>
<evidence type="ECO:0000313" key="7">
    <source>
        <dbReference type="EMBL" id="WVZ96338.1"/>
    </source>
</evidence>
<feature type="compositionally biased region" description="Basic residues" evidence="5">
    <location>
        <begin position="1"/>
        <end position="12"/>
    </location>
</feature>
<dbReference type="PANTHER" id="PTHR10315:SF96">
    <property type="entry name" value="SIAH-TYPE DOMAIN-CONTAINING PROTEIN"/>
    <property type="match status" value="1"/>
</dbReference>
<dbReference type="Gene3D" id="3.30.40.10">
    <property type="entry name" value="Zinc/RING finger domain, C3HC4 (zinc finger)"/>
    <property type="match status" value="1"/>
</dbReference>
<organism evidence="7 8">
    <name type="scientific">Paspalum notatum var. saurae</name>
    <dbReference type="NCBI Taxonomy" id="547442"/>
    <lineage>
        <taxon>Eukaryota</taxon>
        <taxon>Viridiplantae</taxon>
        <taxon>Streptophyta</taxon>
        <taxon>Embryophyta</taxon>
        <taxon>Tracheophyta</taxon>
        <taxon>Spermatophyta</taxon>
        <taxon>Magnoliopsida</taxon>
        <taxon>Liliopsida</taxon>
        <taxon>Poales</taxon>
        <taxon>Poaceae</taxon>
        <taxon>PACMAD clade</taxon>
        <taxon>Panicoideae</taxon>
        <taxon>Andropogonodae</taxon>
        <taxon>Paspaleae</taxon>
        <taxon>Paspalinae</taxon>
        <taxon>Paspalum</taxon>
    </lineage>
</organism>
<dbReference type="GO" id="GO:0008270">
    <property type="term" value="F:zinc ion binding"/>
    <property type="evidence" value="ECO:0007669"/>
    <property type="project" value="UniProtKB-KW"/>
</dbReference>
<keyword evidence="8" id="KW-1185">Reference proteome</keyword>
<keyword evidence="1" id="KW-0479">Metal-binding</keyword>
<evidence type="ECO:0000256" key="2">
    <source>
        <dbReference type="ARBA" id="ARBA00022771"/>
    </source>
</evidence>
<dbReference type="InterPro" id="IPR013083">
    <property type="entry name" value="Znf_RING/FYVE/PHD"/>
</dbReference>
<dbReference type="AlphaFoldDB" id="A0AAQ3URW3"/>
<reference evidence="7 8" key="1">
    <citation type="submission" date="2024-02" db="EMBL/GenBank/DDBJ databases">
        <title>High-quality chromosome-scale genome assembly of Pensacola bahiagrass (Paspalum notatum Flugge var. saurae).</title>
        <authorList>
            <person name="Vega J.M."/>
            <person name="Podio M."/>
            <person name="Orjuela J."/>
            <person name="Siena L.A."/>
            <person name="Pessino S.C."/>
            <person name="Combes M.C."/>
            <person name="Mariac C."/>
            <person name="Albertini E."/>
            <person name="Pupilli F."/>
            <person name="Ortiz J.P.A."/>
            <person name="Leblanc O."/>
        </authorList>
    </citation>
    <scope>NUCLEOTIDE SEQUENCE [LARGE SCALE GENOMIC DNA]</scope>
    <source>
        <strain evidence="7">R1</strain>
        <tissue evidence="7">Leaf</tissue>
    </source>
</reference>
<dbReference type="Proteomes" id="UP001341281">
    <property type="component" value="Chromosome 10"/>
</dbReference>
<keyword evidence="2 4" id="KW-0863">Zinc-finger</keyword>
<dbReference type="PROSITE" id="PS51081">
    <property type="entry name" value="ZF_SIAH"/>
    <property type="match status" value="1"/>
</dbReference>
<evidence type="ECO:0000256" key="4">
    <source>
        <dbReference type="PROSITE-ProRule" id="PRU00455"/>
    </source>
</evidence>
<sequence>MTRGRGRGRKRKSPSDPVHVGGSGVLASAGVEKKGASSGSPPLCARRPRVRPKSTAAAAAAAPDLTVPDTDFLDCDICFLPLKPPIFQVSMRRWACGVLGVLRQAQGRRRVPRLRRRHARRGYRRCHAMERVVDSVRAPCPNAPYGCDAVPAYHAREDHLRECPHAPCHCPAGDAACGFVGSTAALLDHVAGAHSWRCETVSRISTSAILDEGFNLVVYADAEHDKRYLFLVKVVGHPFCRAVSVVCVRPRSAAAEKIRVELDYKTPTYRSDQSTSWHYLRTNFIVACSDLSGAHLPDHPNESYQLIVPKYVNEEDDLDLMMVRFSIDILSQ</sequence>
<evidence type="ECO:0000313" key="8">
    <source>
        <dbReference type="Proteomes" id="UP001341281"/>
    </source>
</evidence>
<gene>
    <name evidence="7" type="ORF">U9M48_041993</name>
</gene>
<dbReference type="GO" id="GO:0061630">
    <property type="term" value="F:ubiquitin protein ligase activity"/>
    <property type="evidence" value="ECO:0007669"/>
    <property type="project" value="TreeGrafter"/>
</dbReference>
<protein>
    <recommendedName>
        <fullName evidence="6">SIAH-type domain-containing protein</fullName>
    </recommendedName>
</protein>
<evidence type="ECO:0000259" key="6">
    <source>
        <dbReference type="PROSITE" id="PS51081"/>
    </source>
</evidence>
<dbReference type="EMBL" id="CP144754">
    <property type="protein sequence ID" value="WVZ96338.1"/>
    <property type="molecule type" value="Genomic_DNA"/>
</dbReference>
<name>A0AAQ3URW3_PASNO</name>
<evidence type="ECO:0000256" key="5">
    <source>
        <dbReference type="SAM" id="MobiDB-lite"/>
    </source>
</evidence>
<feature type="region of interest" description="Disordered" evidence="5">
    <location>
        <begin position="1"/>
        <end position="51"/>
    </location>
</feature>
<keyword evidence="3" id="KW-0862">Zinc</keyword>
<dbReference type="GO" id="GO:0005737">
    <property type="term" value="C:cytoplasm"/>
    <property type="evidence" value="ECO:0007669"/>
    <property type="project" value="TreeGrafter"/>
</dbReference>
<dbReference type="InterPro" id="IPR013010">
    <property type="entry name" value="Znf_SIAH"/>
</dbReference>
<feature type="domain" description="SIAH-type" evidence="6">
    <location>
        <begin position="135"/>
        <end position="195"/>
    </location>
</feature>
<evidence type="ECO:0000256" key="1">
    <source>
        <dbReference type="ARBA" id="ARBA00022723"/>
    </source>
</evidence>
<evidence type="ECO:0000256" key="3">
    <source>
        <dbReference type="ARBA" id="ARBA00022833"/>
    </source>
</evidence>
<dbReference type="SUPFAM" id="SSF49599">
    <property type="entry name" value="TRAF domain-like"/>
    <property type="match status" value="1"/>
</dbReference>
<dbReference type="InterPro" id="IPR052088">
    <property type="entry name" value="E3_ubiquitin-ligase_SINA"/>
</dbReference>
<dbReference type="Pfam" id="PF21361">
    <property type="entry name" value="Sina_ZnF"/>
    <property type="match status" value="1"/>
</dbReference>
<dbReference type="PANTHER" id="PTHR10315">
    <property type="entry name" value="E3 UBIQUITIN PROTEIN LIGASE SIAH"/>
    <property type="match status" value="1"/>
</dbReference>
<accession>A0AAQ3URW3</accession>